<dbReference type="InterPro" id="IPR046995">
    <property type="entry name" value="RGS10/12/14-like"/>
</dbReference>
<dbReference type="PROSITE" id="PS50106">
    <property type="entry name" value="PDZ"/>
    <property type="match status" value="1"/>
</dbReference>
<evidence type="ECO:0000256" key="5">
    <source>
        <dbReference type="SAM" id="MobiDB-lite"/>
    </source>
</evidence>
<evidence type="ECO:0000256" key="6">
    <source>
        <dbReference type="SAM" id="Phobius"/>
    </source>
</evidence>
<feature type="compositionally biased region" description="Acidic residues" evidence="5">
    <location>
        <begin position="807"/>
        <end position="822"/>
    </location>
</feature>
<dbReference type="GO" id="GO:0046873">
    <property type="term" value="F:metal ion transmembrane transporter activity"/>
    <property type="evidence" value="ECO:0007669"/>
    <property type="project" value="InterPro"/>
</dbReference>
<dbReference type="PANTHER" id="PTHR45945:SF3">
    <property type="entry name" value="REGULATOR OF G-PROTEIN SIGNALING LOCO"/>
    <property type="match status" value="1"/>
</dbReference>
<dbReference type="Pfam" id="PF02535">
    <property type="entry name" value="Zip"/>
    <property type="match status" value="1"/>
</dbReference>
<dbReference type="EMBL" id="JH817929">
    <property type="protein sequence ID" value="EKC20350.1"/>
    <property type="molecule type" value="Genomic_DNA"/>
</dbReference>
<feature type="compositionally biased region" description="Basic residues" evidence="5">
    <location>
        <begin position="643"/>
        <end position="656"/>
    </location>
</feature>
<feature type="transmembrane region" description="Helical" evidence="6">
    <location>
        <begin position="206"/>
        <end position="223"/>
    </location>
</feature>
<feature type="compositionally biased region" description="Low complexity" evidence="5">
    <location>
        <begin position="906"/>
        <end position="924"/>
    </location>
</feature>
<keyword evidence="4 6" id="KW-0472">Membrane</keyword>
<feature type="compositionally biased region" description="Basic residues" evidence="5">
    <location>
        <begin position="523"/>
        <end position="540"/>
    </location>
</feature>
<organism evidence="8">
    <name type="scientific">Magallana gigas</name>
    <name type="common">Pacific oyster</name>
    <name type="synonym">Crassostrea gigas</name>
    <dbReference type="NCBI Taxonomy" id="29159"/>
    <lineage>
        <taxon>Eukaryota</taxon>
        <taxon>Metazoa</taxon>
        <taxon>Spiralia</taxon>
        <taxon>Lophotrochozoa</taxon>
        <taxon>Mollusca</taxon>
        <taxon>Bivalvia</taxon>
        <taxon>Autobranchia</taxon>
        <taxon>Pteriomorphia</taxon>
        <taxon>Ostreida</taxon>
        <taxon>Ostreoidea</taxon>
        <taxon>Ostreidae</taxon>
        <taxon>Magallana</taxon>
    </lineage>
</organism>
<name>K1PVN3_MAGGI</name>
<gene>
    <name evidence="8" type="ORF">CGI_10006199</name>
</gene>
<dbReference type="PROSITE" id="PS01179">
    <property type="entry name" value="PID"/>
    <property type="match status" value="1"/>
</dbReference>
<accession>K1PVN3</accession>
<feature type="compositionally biased region" description="Polar residues" evidence="5">
    <location>
        <begin position="1005"/>
        <end position="1015"/>
    </location>
</feature>
<dbReference type="InterPro" id="IPR036034">
    <property type="entry name" value="PDZ_sf"/>
</dbReference>
<protein>
    <submittedName>
        <fullName evidence="8">Zinc transporter ZIP14</fullName>
    </submittedName>
</protein>
<dbReference type="SMART" id="SM00228">
    <property type="entry name" value="PDZ"/>
    <property type="match status" value="1"/>
</dbReference>
<feature type="chain" id="PRO_5043343597" evidence="7">
    <location>
        <begin position="23"/>
        <end position="1200"/>
    </location>
</feature>
<evidence type="ECO:0000256" key="2">
    <source>
        <dbReference type="ARBA" id="ARBA00022692"/>
    </source>
</evidence>
<dbReference type="CDD" id="cd06710">
    <property type="entry name" value="PDZ_RGS12-like"/>
    <property type="match status" value="1"/>
</dbReference>
<feature type="compositionally biased region" description="Pro residues" evidence="5">
    <location>
        <begin position="945"/>
        <end position="959"/>
    </location>
</feature>
<dbReference type="InParanoid" id="K1PVN3"/>
<evidence type="ECO:0000256" key="4">
    <source>
        <dbReference type="ARBA" id="ARBA00023136"/>
    </source>
</evidence>
<feature type="region of interest" description="Disordered" evidence="5">
    <location>
        <begin position="590"/>
        <end position="663"/>
    </location>
</feature>
<feature type="region of interest" description="Disordered" evidence="5">
    <location>
        <begin position="906"/>
        <end position="1093"/>
    </location>
</feature>
<keyword evidence="2 6" id="KW-0812">Transmembrane</keyword>
<dbReference type="GO" id="GO:0005634">
    <property type="term" value="C:nucleus"/>
    <property type="evidence" value="ECO:0007669"/>
    <property type="project" value="TreeGrafter"/>
</dbReference>
<comment type="subcellular location">
    <subcellularLocation>
        <location evidence="1">Membrane</location>
        <topology evidence="1">Multi-pass membrane protein</topology>
    </subcellularLocation>
</comment>
<feature type="transmembrane region" description="Helical" evidence="6">
    <location>
        <begin position="132"/>
        <end position="153"/>
    </location>
</feature>
<dbReference type="PANTHER" id="PTHR45945">
    <property type="entry name" value="REGULATOR OF G-PROTEIN SIGNALING LOCO"/>
    <property type="match status" value="1"/>
</dbReference>
<dbReference type="SMART" id="SM00462">
    <property type="entry name" value="PTB"/>
    <property type="match status" value="1"/>
</dbReference>
<feature type="transmembrane region" description="Helical" evidence="6">
    <location>
        <begin position="370"/>
        <end position="392"/>
    </location>
</feature>
<dbReference type="Pfam" id="PF00640">
    <property type="entry name" value="PID"/>
    <property type="match status" value="1"/>
</dbReference>
<evidence type="ECO:0000313" key="8">
    <source>
        <dbReference type="EMBL" id="EKC20350.1"/>
    </source>
</evidence>
<dbReference type="InterPro" id="IPR001478">
    <property type="entry name" value="PDZ"/>
</dbReference>
<dbReference type="GO" id="GO:0005096">
    <property type="term" value="F:GTPase activator activity"/>
    <property type="evidence" value="ECO:0007669"/>
    <property type="project" value="InterPro"/>
</dbReference>
<feature type="transmembrane region" description="Helical" evidence="6">
    <location>
        <begin position="344"/>
        <end position="364"/>
    </location>
</feature>
<dbReference type="CDD" id="cd13162">
    <property type="entry name" value="PTB_RGS12"/>
    <property type="match status" value="1"/>
</dbReference>
<dbReference type="GO" id="GO:0005886">
    <property type="term" value="C:plasma membrane"/>
    <property type="evidence" value="ECO:0007669"/>
    <property type="project" value="TreeGrafter"/>
</dbReference>
<keyword evidence="7" id="KW-0732">Signal</keyword>
<feature type="compositionally biased region" description="Polar residues" evidence="5">
    <location>
        <begin position="1031"/>
        <end position="1048"/>
    </location>
</feature>
<dbReference type="AlphaFoldDB" id="K1PVN3"/>
<dbReference type="SMR" id="K1PVN3"/>
<dbReference type="SUPFAM" id="SSF50729">
    <property type="entry name" value="PH domain-like"/>
    <property type="match status" value="1"/>
</dbReference>
<dbReference type="InterPro" id="IPR006020">
    <property type="entry name" value="PTB/PI_dom"/>
</dbReference>
<feature type="region of interest" description="Disordered" evidence="5">
    <location>
        <begin position="807"/>
        <end position="828"/>
    </location>
</feature>
<feature type="compositionally biased region" description="Low complexity" evidence="5">
    <location>
        <begin position="595"/>
        <end position="610"/>
    </location>
</feature>
<evidence type="ECO:0000256" key="3">
    <source>
        <dbReference type="ARBA" id="ARBA00022989"/>
    </source>
</evidence>
<dbReference type="GO" id="GO:0005737">
    <property type="term" value="C:cytoplasm"/>
    <property type="evidence" value="ECO:0007669"/>
    <property type="project" value="TreeGrafter"/>
</dbReference>
<evidence type="ECO:0000256" key="1">
    <source>
        <dbReference type="ARBA" id="ARBA00004141"/>
    </source>
</evidence>
<feature type="compositionally biased region" description="Basic and acidic residues" evidence="5">
    <location>
        <begin position="1049"/>
        <end position="1065"/>
    </location>
</feature>
<dbReference type="InterPro" id="IPR011993">
    <property type="entry name" value="PH-like_dom_sf"/>
</dbReference>
<evidence type="ECO:0000256" key="7">
    <source>
        <dbReference type="SAM" id="SignalP"/>
    </source>
</evidence>
<reference evidence="8" key="1">
    <citation type="journal article" date="2012" name="Nature">
        <title>The oyster genome reveals stress adaptation and complexity of shell formation.</title>
        <authorList>
            <person name="Zhang G."/>
            <person name="Fang X."/>
            <person name="Guo X."/>
            <person name="Li L."/>
            <person name="Luo R."/>
            <person name="Xu F."/>
            <person name="Yang P."/>
            <person name="Zhang L."/>
            <person name="Wang X."/>
            <person name="Qi H."/>
            <person name="Xiong Z."/>
            <person name="Que H."/>
            <person name="Xie Y."/>
            <person name="Holland P.W."/>
            <person name="Paps J."/>
            <person name="Zhu Y."/>
            <person name="Wu F."/>
            <person name="Chen Y."/>
            <person name="Wang J."/>
            <person name="Peng C."/>
            <person name="Meng J."/>
            <person name="Yang L."/>
            <person name="Liu J."/>
            <person name="Wen B."/>
            <person name="Zhang N."/>
            <person name="Huang Z."/>
            <person name="Zhu Q."/>
            <person name="Feng Y."/>
            <person name="Mount A."/>
            <person name="Hedgecock D."/>
            <person name="Xu Z."/>
            <person name="Liu Y."/>
            <person name="Domazet-Loso T."/>
            <person name="Du Y."/>
            <person name="Sun X."/>
            <person name="Zhang S."/>
            <person name="Liu B."/>
            <person name="Cheng P."/>
            <person name="Jiang X."/>
            <person name="Li J."/>
            <person name="Fan D."/>
            <person name="Wang W."/>
            <person name="Fu W."/>
            <person name="Wang T."/>
            <person name="Wang B."/>
            <person name="Zhang J."/>
            <person name="Peng Z."/>
            <person name="Li Y."/>
            <person name="Li N."/>
            <person name="Wang J."/>
            <person name="Chen M."/>
            <person name="He Y."/>
            <person name="Tan F."/>
            <person name="Song X."/>
            <person name="Zheng Q."/>
            <person name="Huang R."/>
            <person name="Yang H."/>
            <person name="Du X."/>
            <person name="Chen L."/>
            <person name="Yang M."/>
            <person name="Gaffney P.M."/>
            <person name="Wang S."/>
            <person name="Luo L."/>
            <person name="She Z."/>
            <person name="Ming Y."/>
            <person name="Huang W."/>
            <person name="Zhang S."/>
            <person name="Huang B."/>
            <person name="Zhang Y."/>
            <person name="Qu T."/>
            <person name="Ni P."/>
            <person name="Miao G."/>
            <person name="Wang J."/>
            <person name="Wang Q."/>
            <person name="Steinberg C.E."/>
            <person name="Wang H."/>
            <person name="Li N."/>
            <person name="Qian L."/>
            <person name="Zhang G."/>
            <person name="Li Y."/>
            <person name="Yang H."/>
            <person name="Liu X."/>
            <person name="Wang J."/>
            <person name="Yin Y."/>
            <person name="Wang J."/>
        </authorList>
    </citation>
    <scope>NUCLEOTIDE SEQUENCE [LARGE SCALE GENOMIC DNA]</scope>
    <source>
        <strain evidence="8">05x7-T-G4-1.051#20</strain>
    </source>
</reference>
<dbReference type="Gene3D" id="2.30.29.30">
    <property type="entry name" value="Pleckstrin-homology domain (PH domain)/Phosphotyrosine-binding domain (PTB)"/>
    <property type="match status" value="1"/>
</dbReference>
<feature type="transmembrane region" description="Helical" evidence="6">
    <location>
        <begin position="165"/>
        <end position="186"/>
    </location>
</feature>
<sequence length="1200" mass="131238">MDLGIVFVLVLLCLSSENPVSASPQGALEKLIEWHGTGGSLSKEEFISLGRGVQSGQTVTTNGDLLAGKNGSCLCQTYSQIFEESSTGEGRINASTLSAVCPQLLLKIHSEECCNDNTIVQEHAEKPPIGQAWGYGIGFVTLVVLISNIGVFLGPCMNTKAFRRILMFCVALAVGTLGSTGFLVLIPESMHLTGKDGPIPDYSWKMATVIGGAYFVFVAERLLKFVLDNRKKRKSDNDSVEVSEENSKELLAVNSNNTHGHTHSHLPVGQGKGSNGDVAPVAWILLIGDAIHNFVDGLSIGAAFTENTFLGISVSLAVLCEELPHELGDIAILLHAGLSMKRALFYNFIAAVICYIGLVIGIIVGEATSANQWIFGLAGGIFVYIALADMVYTGVPQTHQKRLQHLDLTMYPHSGPQASHPKRRKKRPIHGIKTVDVTRGKSGYGFTISGQHPCVLSVIVPGSPADVAGLKTGDYVVSVNNQNVTKYPHDDVVRMVGMSTGTLTLQVAENYNSSESSDDEYHHRNKARYPNRVRPRHASNRHGEKVLAECNQKDKHTHNEYKHKDPHWSKSDLKFQTGQSRMRLHEPVGAENVYSSSSSSSLSTPKYSGSVEKHGFKTHDPLSLQLPRTKQAVVKSTSQSAKSSHHKSSQHNKHMKSQSSGALHGSFIAPGISSFLKTSAHQANSANNAFIAMDDDEDDGDDEESLLNCSFHDMRVVVGYVGSLEMPRDANKPHIRLQTIRNAVRRLRVEQKIHTLVLMEVSQEGVKLTNAMGTTVAHYPVDRLSFSGVSPDDKRFFGIVTLHSVNDDEMSDEETASQEDEPASSGSCHVFMVNPEMKSHNIHAEKAKTFGITCTSAPDRHHQERSHCSEFPRSATPIIVSITNLYKDRPGGTSNDNEVALSQAFADPSRAPRRSASNSSNSDSGLGFGKDDPGHVYGAEAAAAPPRPPDNPAPNPPQPAWQNQSYPLKEGPVQHCSPGVQTMPTPLRDSQLMPAPSSVFRRLNRSNSSDDCSTLNKRKDKFNIRAMPDPLNTSRSYSGHLNRGNNSHHTNDSDHESNTSRDSEMFRSFSHSDLQRPVSVPPRTSEDSFTTPFNSSKVEKVELNDKKLSPRAHLPPFHLLRSPSAPPVVNHHPESDADDFDFPHNTSGMGGLIERFEQDHALRISSPADVTRRYSEGYSLLAKWGLLPRHRQKNGQPAVR</sequence>
<feature type="compositionally biased region" description="Basic and acidic residues" evidence="5">
    <location>
        <begin position="611"/>
        <end position="620"/>
    </location>
</feature>
<dbReference type="GO" id="GO:0008277">
    <property type="term" value="P:regulation of G protein-coupled receptor signaling pathway"/>
    <property type="evidence" value="ECO:0007669"/>
    <property type="project" value="TreeGrafter"/>
</dbReference>
<dbReference type="Pfam" id="PF00595">
    <property type="entry name" value="PDZ"/>
    <property type="match status" value="1"/>
</dbReference>
<dbReference type="HOGENOM" id="CLU_270880_0_0_1"/>
<dbReference type="Gene3D" id="2.30.42.10">
    <property type="match status" value="1"/>
</dbReference>
<dbReference type="SUPFAM" id="SSF50156">
    <property type="entry name" value="PDZ domain-like"/>
    <property type="match status" value="1"/>
</dbReference>
<feature type="signal peptide" evidence="7">
    <location>
        <begin position="1"/>
        <end position="22"/>
    </location>
</feature>
<feature type="region of interest" description="Disordered" evidence="5">
    <location>
        <begin position="513"/>
        <end position="545"/>
    </location>
</feature>
<dbReference type="InterPro" id="IPR003689">
    <property type="entry name" value="ZIP"/>
</dbReference>
<keyword evidence="3 6" id="KW-1133">Transmembrane helix</keyword>
<proteinExistence type="predicted"/>